<dbReference type="InterPro" id="IPR029063">
    <property type="entry name" value="SAM-dependent_MTases_sf"/>
</dbReference>
<organism evidence="2 4">
    <name type="scientific">Amycolatopsis azurea DSM 43854</name>
    <dbReference type="NCBI Taxonomy" id="1238180"/>
    <lineage>
        <taxon>Bacteria</taxon>
        <taxon>Bacillati</taxon>
        <taxon>Actinomycetota</taxon>
        <taxon>Actinomycetes</taxon>
        <taxon>Pseudonocardiales</taxon>
        <taxon>Pseudonocardiaceae</taxon>
        <taxon>Amycolatopsis</taxon>
    </lineage>
</organism>
<keyword evidence="5" id="KW-1185">Reference proteome</keyword>
<dbReference type="OrthoDB" id="9777638at2"/>
<evidence type="ECO:0000313" key="2">
    <source>
        <dbReference type="EMBL" id="EMD21797.1"/>
    </source>
</evidence>
<sequence length="273" mass="29467">MSWNGWEGEIWTRYADRYNAMAEGFNEALFAAASIGAGDRVLDIGCGTGQTTLLAAEQAVRGQVVGVDLSDSMLARARADAAERGLANVEFVRADAQVHLFPEAGFDVAISRSALMLFADPAAGFGNLARSLRPGGRLVFTCPQGPDPDSDYSRVTAPLRPFLRRLSPAQQGIGSLNDLTRIRTLLSEAAFDEVSIVSVEAPILLGRDAADATEFLFATGPVRYNLEGVDQHVIDLLRSEVQAGFSRFESSAGVRLRRTDRLVSASRRRNPHG</sequence>
<dbReference type="PANTHER" id="PTHR43861">
    <property type="entry name" value="TRANS-ACONITATE 2-METHYLTRANSFERASE-RELATED"/>
    <property type="match status" value="1"/>
</dbReference>
<dbReference type="Proteomes" id="UP000014137">
    <property type="component" value="Unassembled WGS sequence"/>
</dbReference>
<dbReference type="SUPFAM" id="SSF53335">
    <property type="entry name" value="S-adenosyl-L-methionine-dependent methyltransferases"/>
    <property type="match status" value="1"/>
</dbReference>
<comment type="caution">
    <text evidence="2">The sequence shown here is derived from an EMBL/GenBank/DDBJ whole genome shotgun (WGS) entry which is preliminary data.</text>
</comment>
<dbReference type="Gene3D" id="3.40.50.150">
    <property type="entry name" value="Vaccinia Virus protein VP39"/>
    <property type="match status" value="1"/>
</dbReference>
<keyword evidence="2" id="KW-0808">Transferase</keyword>
<evidence type="ECO:0000313" key="3">
    <source>
        <dbReference type="EMBL" id="OOC01570.1"/>
    </source>
</evidence>
<reference evidence="2 4" key="1">
    <citation type="submission" date="2012-10" db="EMBL/GenBank/DDBJ databases">
        <title>Genome assembly of Amycolatopsis azurea DSM 43854.</title>
        <authorList>
            <person name="Khatri I."/>
            <person name="Kaur I."/>
            <person name="Subramanian S."/>
            <person name="Mayilraj S."/>
        </authorList>
    </citation>
    <scope>NUCLEOTIDE SEQUENCE [LARGE SCALE GENOMIC DNA]</scope>
    <source>
        <strain evidence="2 4">DSM 43854</strain>
    </source>
</reference>
<feature type="domain" description="Methyltransferase" evidence="1">
    <location>
        <begin position="37"/>
        <end position="142"/>
    </location>
</feature>
<reference evidence="3 5" key="2">
    <citation type="submission" date="2017-02" db="EMBL/GenBank/DDBJ databases">
        <title>Amycolatopsis azurea DSM 43854 draft genome.</title>
        <authorList>
            <person name="Mayilraj S."/>
        </authorList>
    </citation>
    <scope>NUCLEOTIDE SEQUENCE [LARGE SCALE GENOMIC DNA]</scope>
    <source>
        <strain evidence="3 5">DSM 43854</strain>
    </source>
</reference>
<dbReference type="Pfam" id="PF13847">
    <property type="entry name" value="Methyltransf_31"/>
    <property type="match status" value="1"/>
</dbReference>
<evidence type="ECO:0000313" key="4">
    <source>
        <dbReference type="Proteomes" id="UP000014137"/>
    </source>
</evidence>
<accession>M2Q6Q4</accession>
<name>M2Q6Q4_9PSEU</name>
<gene>
    <name evidence="3" type="ORF">B0293_35035</name>
    <name evidence="2" type="ORF">C791_0835</name>
</gene>
<keyword evidence="2" id="KW-0489">Methyltransferase</keyword>
<evidence type="ECO:0000259" key="1">
    <source>
        <dbReference type="Pfam" id="PF13847"/>
    </source>
</evidence>
<dbReference type="PATRIC" id="fig|1238180.3.peg.8487"/>
<dbReference type="Proteomes" id="UP000188551">
    <property type="component" value="Unassembled WGS sequence"/>
</dbReference>
<dbReference type="CDD" id="cd02440">
    <property type="entry name" value="AdoMet_MTases"/>
    <property type="match status" value="1"/>
</dbReference>
<evidence type="ECO:0000313" key="5">
    <source>
        <dbReference type="Proteomes" id="UP000188551"/>
    </source>
</evidence>
<dbReference type="RefSeq" id="WP_005168293.1">
    <property type="nucleotide sequence ID" value="NZ_ANMG01000119.1"/>
</dbReference>
<dbReference type="InterPro" id="IPR025714">
    <property type="entry name" value="Methyltranfer_dom"/>
</dbReference>
<dbReference type="GO" id="GO:0032259">
    <property type="term" value="P:methylation"/>
    <property type="evidence" value="ECO:0007669"/>
    <property type="project" value="UniProtKB-KW"/>
</dbReference>
<dbReference type="EMBL" id="ANMG01000119">
    <property type="protein sequence ID" value="EMD21797.1"/>
    <property type="molecule type" value="Genomic_DNA"/>
</dbReference>
<dbReference type="GO" id="GO:0008168">
    <property type="term" value="F:methyltransferase activity"/>
    <property type="evidence" value="ECO:0007669"/>
    <property type="project" value="UniProtKB-KW"/>
</dbReference>
<proteinExistence type="predicted"/>
<protein>
    <submittedName>
        <fullName evidence="2 3">Methyltransferase</fullName>
    </submittedName>
</protein>
<dbReference type="AlphaFoldDB" id="M2Q6Q4"/>
<dbReference type="EMBL" id="MUXN01000027">
    <property type="protein sequence ID" value="OOC01570.1"/>
    <property type="molecule type" value="Genomic_DNA"/>
</dbReference>
<dbReference type="PANTHER" id="PTHR43861:SF1">
    <property type="entry name" value="TRANS-ACONITATE 2-METHYLTRANSFERASE"/>
    <property type="match status" value="1"/>
</dbReference>